<dbReference type="Gene3D" id="3.90.1510.10">
    <property type="entry name" value="Glycerate kinase, domain 2"/>
    <property type="match status" value="1"/>
</dbReference>
<dbReference type="Gene3D" id="3.40.50.10350">
    <property type="entry name" value="Glycerate kinase, domain 1"/>
    <property type="match status" value="1"/>
</dbReference>
<comment type="similarity">
    <text evidence="1 4">Belongs to the glycerate kinase type-1 family.</text>
</comment>
<dbReference type="PANTHER" id="PTHR21599">
    <property type="entry name" value="GLYCERATE KINASE"/>
    <property type="match status" value="1"/>
</dbReference>
<dbReference type="GO" id="GO:0008887">
    <property type="term" value="F:glycerate kinase activity"/>
    <property type="evidence" value="ECO:0007669"/>
    <property type="project" value="UniProtKB-UniRule"/>
</dbReference>
<gene>
    <name evidence="5" type="ORF">H8692_08485</name>
</gene>
<dbReference type="PANTHER" id="PTHR21599:SF0">
    <property type="entry name" value="GLYCERATE KINASE"/>
    <property type="match status" value="1"/>
</dbReference>
<dbReference type="Proteomes" id="UP000610862">
    <property type="component" value="Unassembled WGS sequence"/>
</dbReference>
<name>A0A926E9A1_9FIRM</name>
<dbReference type="EMBL" id="JACRTA010000003">
    <property type="protein sequence ID" value="MBC8568793.1"/>
    <property type="molecule type" value="Genomic_DNA"/>
</dbReference>
<dbReference type="RefSeq" id="WP_187525464.1">
    <property type="nucleotide sequence ID" value="NZ_JACRTA010000003.1"/>
</dbReference>
<evidence type="ECO:0000256" key="4">
    <source>
        <dbReference type="PIRNR" id="PIRNR006078"/>
    </source>
</evidence>
<accession>A0A926E9A1</accession>
<dbReference type="Pfam" id="PF02595">
    <property type="entry name" value="Gly_kinase"/>
    <property type="match status" value="1"/>
</dbReference>
<keyword evidence="6" id="KW-1185">Reference proteome</keyword>
<dbReference type="AlphaFoldDB" id="A0A926E9A1"/>
<evidence type="ECO:0000256" key="1">
    <source>
        <dbReference type="ARBA" id="ARBA00006284"/>
    </source>
</evidence>
<proteinExistence type="inferred from homology"/>
<evidence type="ECO:0000256" key="3">
    <source>
        <dbReference type="ARBA" id="ARBA00022777"/>
    </source>
</evidence>
<evidence type="ECO:0000256" key="2">
    <source>
        <dbReference type="ARBA" id="ARBA00022679"/>
    </source>
</evidence>
<keyword evidence="2 4" id="KW-0808">Transferase</keyword>
<sequence length="382" mass="41063">MNNKCSNKKYLLMPDSFKGTMDAIEVCDIMRTAIYDKDHEADIISVPIADGGEGTVDCFLSAFGGDKKHISVTGPYGKQITSFYGITGDVAVIEMAAASGFSFDSDGMRDPSSATTFGVGELIKDAVENGSRKIILGLGGSCTNDGGVGMAAALGTRFYDRNGREFVPVGKNLCSIEKIDNSKTDKFLSAVSIEVMCDIDNPLYGHNGAAYIFAPQKGADEAMVEMLDRNLKYFADLVNSNLGIDVSCLSGGGAAGGMGAGAYVFLHADMRQGIDVILDMLQFERLLKDCKVIFTGEGQFDRQSLGGKVVVGISKRAKKADVPVIAVVGRMKEDIPELAEVGINHVFQTDPGIYKNKEELITHCREDLYNAMIKILDGNYIN</sequence>
<evidence type="ECO:0000313" key="5">
    <source>
        <dbReference type="EMBL" id="MBC8568793.1"/>
    </source>
</evidence>
<comment type="caution">
    <text evidence="5">The sequence shown here is derived from an EMBL/GenBank/DDBJ whole genome shotgun (WGS) entry which is preliminary data.</text>
</comment>
<reference evidence="5" key="1">
    <citation type="submission" date="2020-08" db="EMBL/GenBank/DDBJ databases">
        <title>Genome public.</title>
        <authorList>
            <person name="Liu C."/>
            <person name="Sun Q."/>
        </authorList>
    </citation>
    <scope>NUCLEOTIDE SEQUENCE</scope>
    <source>
        <strain evidence="5">NSJ-24</strain>
    </source>
</reference>
<dbReference type="InterPro" id="IPR004381">
    <property type="entry name" value="Glycerate_kinase"/>
</dbReference>
<dbReference type="NCBIfam" id="TIGR00045">
    <property type="entry name" value="glycerate kinase"/>
    <property type="match status" value="1"/>
</dbReference>
<keyword evidence="3 4" id="KW-0418">Kinase</keyword>
<dbReference type="GO" id="GO:0031388">
    <property type="term" value="P:organic acid phosphorylation"/>
    <property type="evidence" value="ECO:0007669"/>
    <property type="project" value="UniProtKB-UniRule"/>
</dbReference>
<dbReference type="PIRSF" id="PIRSF006078">
    <property type="entry name" value="GlxK"/>
    <property type="match status" value="1"/>
</dbReference>
<protein>
    <submittedName>
        <fullName evidence="5">Glycerate kinase</fullName>
    </submittedName>
</protein>
<dbReference type="InterPro" id="IPR036129">
    <property type="entry name" value="Glycerate_kinase_sf"/>
</dbReference>
<dbReference type="InterPro" id="IPR018197">
    <property type="entry name" value="Glycerate_kinase_RE-like"/>
</dbReference>
<organism evidence="5 6">
    <name type="scientific">Lentihominibacter hominis</name>
    <dbReference type="NCBI Taxonomy" id="2763645"/>
    <lineage>
        <taxon>Bacteria</taxon>
        <taxon>Bacillati</taxon>
        <taxon>Bacillota</taxon>
        <taxon>Clostridia</taxon>
        <taxon>Peptostreptococcales</taxon>
        <taxon>Anaerovoracaceae</taxon>
        <taxon>Lentihominibacter</taxon>
    </lineage>
</organism>
<dbReference type="InterPro" id="IPR018193">
    <property type="entry name" value="Glyc_kinase_flavodox-like_fold"/>
</dbReference>
<evidence type="ECO:0000313" key="6">
    <source>
        <dbReference type="Proteomes" id="UP000610862"/>
    </source>
</evidence>
<dbReference type="SUPFAM" id="SSF110738">
    <property type="entry name" value="Glycerate kinase I"/>
    <property type="match status" value="1"/>
</dbReference>